<sequence length="241" mass="28752">MGVMLDYIRENIFSSVFSFLIGSFLTWIWVNRGKLKILGHSIVHMKSDYRISAAYLFKIKVDSKYLLIKGNRIDQYQPIGGVYKYNESFRDTYNKLQIRCESNGSFYEKNDLRVYVKGKYLTKFLTWYGSMRNREITVHREFFEEMVQTGIIDKDDFFNLDFEFIRKINSGIHYSVHFKCDEILLFDIYEVFLTQKSLESVKQVADKNKNIILVEYDDIERECTEIGDKSYKISENSKYLR</sequence>
<feature type="transmembrane region" description="Helical" evidence="1">
    <location>
        <begin position="12"/>
        <end position="30"/>
    </location>
</feature>
<organism evidence="3 4">
    <name type="scientific">Clostridium innocuum</name>
    <dbReference type="NCBI Taxonomy" id="1522"/>
    <lineage>
        <taxon>Bacteria</taxon>
        <taxon>Bacillati</taxon>
        <taxon>Bacillota</taxon>
        <taxon>Clostridia</taxon>
        <taxon>Eubacteriales</taxon>
        <taxon>Clostridiaceae</taxon>
        <taxon>Clostridium</taxon>
    </lineage>
</organism>
<evidence type="ECO:0000313" key="4">
    <source>
        <dbReference type="Proteomes" id="UP000260025"/>
    </source>
</evidence>
<protein>
    <recommendedName>
        <fullName evidence="2">CD-NTase-associated protein 16 NUDIX domain-containing protein</fullName>
    </recommendedName>
</protein>
<dbReference type="Pfam" id="PF18167">
    <property type="entry name" value="Sa_NUDIX"/>
    <property type="match status" value="1"/>
</dbReference>
<dbReference type="Proteomes" id="UP000260025">
    <property type="component" value="Unassembled WGS sequence"/>
</dbReference>
<comment type="caution">
    <text evidence="3">The sequence shown here is derived from an EMBL/GenBank/DDBJ whole genome shotgun (WGS) entry which is preliminary data.</text>
</comment>
<keyword evidence="1" id="KW-0472">Membrane</keyword>
<evidence type="ECO:0000313" key="3">
    <source>
        <dbReference type="EMBL" id="RGC14800.1"/>
    </source>
</evidence>
<proteinExistence type="predicted"/>
<evidence type="ECO:0000259" key="2">
    <source>
        <dbReference type="Pfam" id="PF18167"/>
    </source>
</evidence>
<accession>A0A3E2VUJ7</accession>
<dbReference type="AlphaFoldDB" id="A0A3E2VUJ7"/>
<reference evidence="3 4" key="1">
    <citation type="submission" date="2018-08" db="EMBL/GenBank/DDBJ databases">
        <title>A genome reference for cultivated species of the human gut microbiota.</title>
        <authorList>
            <person name="Zou Y."/>
            <person name="Xue W."/>
            <person name="Luo G."/>
        </authorList>
    </citation>
    <scope>NUCLEOTIDE SEQUENCE [LARGE SCALE GENOMIC DNA]</scope>
    <source>
        <strain evidence="3 4">OF01-2LB</strain>
    </source>
</reference>
<feature type="domain" description="CD-NTase-associated protein 16 NUDIX" evidence="2">
    <location>
        <begin position="50"/>
        <end position="239"/>
    </location>
</feature>
<keyword evidence="1" id="KW-0812">Transmembrane</keyword>
<name>A0A3E2VUJ7_CLOIN</name>
<dbReference type="EMBL" id="QVEV01000017">
    <property type="protein sequence ID" value="RGC14800.1"/>
    <property type="molecule type" value="Genomic_DNA"/>
</dbReference>
<keyword evidence="1" id="KW-1133">Transmembrane helix</keyword>
<gene>
    <name evidence="3" type="ORF">DXA38_12075</name>
</gene>
<evidence type="ECO:0000256" key="1">
    <source>
        <dbReference type="SAM" id="Phobius"/>
    </source>
</evidence>
<dbReference type="RefSeq" id="WP_117443388.1">
    <property type="nucleotide sequence ID" value="NZ_JAJFEN010000090.1"/>
</dbReference>
<dbReference type="InterPro" id="IPR040829">
    <property type="entry name" value="Cap16_NUDIX"/>
</dbReference>